<sequence>MKILLNLLLTFVMFITMACEDEKAETLPESATISGTITFSGDWPSTGTVYLSIQNTWYPVDAPYATTTISESDVTANAYVYSFTEVAFGTYAAISVSWLDPEDTNPATNQHIIGVYGGTAAAYFADADSITVSEDIYELTSLDFGADFGLVQP</sequence>
<reference evidence="1" key="1">
    <citation type="submission" date="2018-05" db="EMBL/GenBank/DDBJ databases">
        <authorList>
            <person name="Lanie J.A."/>
            <person name="Ng W.-L."/>
            <person name="Kazmierczak K.M."/>
            <person name="Andrzejewski T.M."/>
            <person name="Davidsen T.M."/>
            <person name="Wayne K.J."/>
            <person name="Tettelin H."/>
            <person name="Glass J.I."/>
            <person name="Rusch D."/>
            <person name="Podicherti R."/>
            <person name="Tsui H.-C.T."/>
            <person name="Winkler M.E."/>
        </authorList>
    </citation>
    <scope>NUCLEOTIDE SEQUENCE</scope>
</reference>
<dbReference type="EMBL" id="UINC01111571">
    <property type="protein sequence ID" value="SVC79888.1"/>
    <property type="molecule type" value="Genomic_DNA"/>
</dbReference>
<evidence type="ECO:0000313" key="1">
    <source>
        <dbReference type="EMBL" id="SVC79888.1"/>
    </source>
</evidence>
<dbReference type="PROSITE" id="PS51257">
    <property type="entry name" value="PROKAR_LIPOPROTEIN"/>
    <property type="match status" value="1"/>
</dbReference>
<protein>
    <submittedName>
        <fullName evidence="1">Uncharacterized protein</fullName>
    </submittedName>
</protein>
<dbReference type="AlphaFoldDB" id="A0A382Q4M2"/>
<gene>
    <name evidence="1" type="ORF">METZ01_LOCUS332742</name>
</gene>
<organism evidence="1">
    <name type="scientific">marine metagenome</name>
    <dbReference type="NCBI Taxonomy" id="408172"/>
    <lineage>
        <taxon>unclassified sequences</taxon>
        <taxon>metagenomes</taxon>
        <taxon>ecological metagenomes</taxon>
    </lineage>
</organism>
<name>A0A382Q4M2_9ZZZZ</name>
<proteinExistence type="predicted"/>
<accession>A0A382Q4M2</accession>